<dbReference type="InterPro" id="IPR054170">
    <property type="entry name" value="RlmL_1st"/>
</dbReference>
<dbReference type="GO" id="GO:0003723">
    <property type="term" value="F:RNA binding"/>
    <property type="evidence" value="ECO:0007669"/>
    <property type="project" value="UniProtKB-UniRule"/>
</dbReference>
<keyword evidence="1 4" id="KW-0489">Methyltransferase</keyword>
<keyword evidence="4" id="KW-0808">Transferase</keyword>
<dbReference type="PROSITE" id="PS51165">
    <property type="entry name" value="THUMP"/>
    <property type="match status" value="1"/>
</dbReference>
<sequence>MTNQTTYFATAARGFEEILKTELEQICAAECKVAQGGVHFTTTQKGAYQALLHSRLASRILLPLISTKIFSDSDLYASIVSFNWADLFDPRDTFYIDFSGTNREIRNTQFGQCE</sequence>
<dbReference type="CDD" id="cd11715">
    <property type="entry name" value="THUMP_AdoMetMT"/>
    <property type="match status" value="1"/>
</dbReference>
<evidence type="ECO:0000256" key="2">
    <source>
        <dbReference type="PROSITE-ProRule" id="PRU00529"/>
    </source>
</evidence>
<evidence type="ECO:0000313" key="5">
    <source>
        <dbReference type="Proteomes" id="UP000254802"/>
    </source>
</evidence>
<dbReference type="InterPro" id="IPR004114">
    <property type="entry name" value="THUMP_dom"/>
</dbReference>
<proteinExistence type="predicted"/>
<dbReference type="Proteomes" id="UP000254802">
    <property type="component" value="Unassembled WGS sequence"/>
</dbReference>
<gene>
    <name evidence="4" type="primary">rlmL_1</name>
    <name evidence="4" type="ORF">NCTC10638_01526</name>
</gene>
<protein>
    <submittedName>
        <fullName evidence="4">Ribosomal RNA large subunit methyltransferase L</fullName>
        <ecNumber evidence="4">2.1.1.173</ecNumber>
    </submittedName>
</protein>
<dbReference type="Pfam" id="PF22020">
    <property type="entry name" value="RlmL_1st"/>
    <property type="match status" value="1"/>
</dbReference>
<dbReference type="PANTHER" id="PTHR47313:SF1">
    <property type="entry name" value="RIBOSOMAL RNA LARGE SUBUNIT METHYLTRANSFERASE K_L"/>
    <property type="match status" value="1"/>
</dbReference>
<dbReference type="GO" id="GO:0070043">
    <property type="term" value="F:rRNA (guanine-N7-)-methyltransferase activity"/>
    <property type="evidence" value="ECO:0007669"/>
    <property type="project" value="TreeGrafter"/>
</dbReference>
<organism evidence="4 5">
    <name type="scientific">Mannheimia haemolytica</name>
    <name type="common">Pasteurella haemolytica</name>
    <dbReference type="NCBI Taxonomy" id="75985"/>
    <lineage>
        <taxon>Bacteria</taxon>
        <taxon>Pseudomonadati</taxon>
        <taxon>Pseudomonadota</taxon>
        <taxon>Gammaproteobacteria</taxon>
        <taxon>Pasteurellales</taxon>
        <taxon>Pasteurellaceae</taxon>
        <taxon>Mannheimia</taxon>
    </lineage>
</organism>
<dbReference type="EC" id="2.1.1.173" evidence="4"/>
<dbReference type="Gene3D" id="3.30.2130.30">
    <property type="match status" value="1"/>
</dbReference>
<keyword evidence="2" id="KW-0694">RNA-binding</keyword>
<evidence type="ECO:0000313" key="4">
    <source>
        <dbReference type="EMBL" id="STY60332.1"/>
    </source>
</evidence>
<accession>A0A378MVS1</accession>
<feature type="domain" description="THUMP" evidence="3">
    <location>
        <begin position="46"/>
        <end position="114"/>
    </location>
</feature>
<reference evidence="4 5" key="1">
    <citation type="submission" date="2018-06" db="EMBL/GenBank/DDBJ databases">
        <authorList>
            <consortium name="Pathogen Informatics"/>
            <person name="Doyle S."/>
        </authorList>
    </citation>
    <scope>NUCLEOTIDE SEQUENCE [LARGE SCALE GENOMIC DNA]</scope>
    <source>
        <strain evidence="4 5">NCTC10638</strain>
    </source>
</reference>
<evidence type="ECO:0000259" key="3">
    <source>
        <dbReference type="PROSITE" id="PS51165"/>
    </source>
</evidence>
<evidence type="ECO:0000256" key="1">
    <source>
        <dbReference type="ARBA" id="ARBA00022603"/>
    </source>
</evidence>
<dbReference type="PANTHER" id="PTHR47313">
    <property type="entry name" value="RIBOSOMAL RNA LARGE SUBUNIT METHYLTRANSFERASE K/L"/>
    <property type="match status" value="1"/>
</dbReference>
<name>A0A378MVS1_MANHA</name>
<dbReference type="AlphaFoldDB" id="A0A378MVS1"/>
<dbReference type="EMBL" id="UGPN01000002">
    <property type="protein sequence ID" value="STY60332.1"/>
    <property type="molecule type" value="Genomic_DNA"/>
</dbReference>
<dbReference type="GO" id="GO:0052915">
    <property type="term" value="F:23S rRNA (guanine(2445)-N(2))-methyltransferase activity"/>
    <property type="evidence" value="ECO:0007669"/>
    <property type="project" value="UniProtKB-EC"/>
</dbReference>